<proteinExistence type="predicted"/>
<sequence length="38" mass="4470">MITNRTHHRLPFPPPVRLTPIFQPDQFQRDQVVYLPGG</sequence>
<dbReference type="Proteomes" id="UP000242770">
    <property type="component" value="Unassembled WGS sequence"/>
</dbReference>
<gene>
    <name evidence="1" type="primary">SSCI43660.1</name>
</gene>
<evidence type="ECO:0000313" key="1">
    <source>
        <dbReference type="EMBL" id="CDS00456.1"/>
    </source>
</evidence>
<organism evidence="1 2">
    <name type="scientific">Sporisorium scitamineum</name>
    <dbReference type="NCBI Taxonomy" id="49012"/>
    <lineage>
        <taxon>Eukaryota</taxon>
        <taxon>Fungi</taxon>
        <taxon>Dikarya</taxon>
        <taxon>Basidiomycota</taxon>
        <taxon>Ustilaginomycotina</taxon>
        <taxon>Ustilaginomycetes</taxon>
        <taxon>Ustilaginales</taxon>
        <taxon>Ustilaginaceae</taxon>
        <taxon>Sporisorium</taxon>
    </lineage>
</organism>
<evidence type="ECO:0000313" key="2">
    <source>
        <dbReference type="Proteomes" id="UP000242770"/>
    </source>
</evidence>
<name>A0A0F7RUA1_9BASI</name>
<keyword evidence="2" id="KW-1185">Reference proteome</keyword>
<accession>A0A0F7RUA1</accession>
<protein>
    <submittedName>
        <fullName evidence="1">Uncharacterized protein</fullName>
    </submittedName>
</protein>
<reference evidence="2" key="1">
    <citation type="submission" date="2014-06" db="EMBL/GenBank/DDBJ databases">
        <authorList>
            <person name="Berkman P.J."/>
        </authorList>
    </citation>
    <scope>NUCLEOTIDE SEQUENCE [LARGE SCALE GENOMIC DNA]</scope>
</reference>
<dbReference type="AlphaFoldDB" id="A0A0F7RUA1"/>
<dbReference type="EMBL" id="CCFA01002619">
    <property type="protein sequence ID" value="CDS00456.1"/>
    <property type="molecule type" value="Genomic_DNA"/>
</dbReference>